<sequence>MATMQYHHHQQQQQQQRFYNTLGGQSSSGNRPPTMQRRPKTQGQEDGPTPICRCRVLYLGSAVPQVTKDGLQGIQEPLRELYPEGGAMGAKGIDSWLSVWSNGLLLENVDENHQRVTRFFPIDSLHYCAAVRYVLVPSTSPSVAGGGPGGGGSAAGSELGVGRMARFLPLDSPFARHPNIHHPPLFACIMRRTTGIKVLECHVFICKRETAANALVRCCFHAYADSTYAHHLEEEEQQQGKNSAKGTRPGPGRPSNGSAVVVSADSDMTLNSIEKVETWKLYQQQQQQQLQQQQSNGQTPKAAAEDTAREGSTSSHGMGSASVSMLILDHGSADEDTASSIVNGDQNHKIWLPSTSNSTGVPRRLAASGPVAPVADMYGGGSGNPATNTMRSVRSSASSMMPNTLQTRSSRPRQILAPFAAPPPPPPLVQPTGLDEPDSKLLMKKMRKKRIGGRVGGSDIDDMSSVATGPINGGRRSSHSVFNFPIHRGGGGGGHPGVPPPPGYPMSYPFFPGQRQPPPPPHGAYLVPMPIPLPAHISTNGKKSKGLKFGTFSARGVGKKIKSKNLQHPAGSMMFLPPHHPGQAPGPPVMAPPPMALGLPVPMMAPPLSMRRGSMMTTSAEEPIYMPSQVRPLSPIASYAPAHFPHEAYLMQQHYTTLVQQPKGSQQTTLTKLKKKDKMKKKMMQQQQQPMQPMQPLHPLQMDAAQLSAMDAMSLHGEEVSLNSQSGGGGIYRKGHLNERAFSYSIRQEHRSRSYSSLAGLGVSGGSSGGGGAAYPSGPEDLRAHDKKERELIQMVHDLDLSGDDLERSEVPLAMYPHHHRQQPR</sequence>
<feature type="region of interest" description="Disordered" evidence="1">
    <location>
        <begin position="21"/>
        <end position="48"/>
    </location>
</feature>
<feature type="domain" description="PID" evidence="2">
    <location>
        <begin position="49"/>
        <end position="232"/>
    </location>
</feature>
<dbReference type="STRING" id="6669.E9GJ07"/>
<reference evidence="3 4" key="1">
    <citation type="journal article" date="2011" name="Science">
        <title>The ecoresponsive genome of Daphnia pulex.</title>
        <authorList>
            <person name="Colbourne J.K."/>
            <person name="Pfrender M.E."/>
            <person name="Gilbert D."/>
            <person name="Thomas W.K."/>
            <person name="Tucker A."/>
            <person name="Oakley T.H."/>
            <person name="Tokishita S."/>
            <person name="Aerts A."/>
            <person name="Arnold G.J."/>
            <person name="Basu M.K."/>
            <person name="Bauer D.J."/>
            <person name="Caceres C.E."/>
            <person name="Carmel L."/>
            <person name="Casola C."/>
            <person name="Choi J.H."/>
            <person name="Detter J.C."/>
            <person name="Dong Q."/>
            <person name="Dusheyko S."/>
            <person name="Eads B.D."/>
            <person name="Frohlich T."/>
            <person name="Geiler-Samerotte K.A."/>
            <person name="Gerlach D."/>
            <person name="Hatcher P."/>
            <person name="Jogdeo S."/>
            <person name="Krijgsveld J."/>
            <person name="Kriventseva E.V."/>
            <person name="Kultz D."/>
            <person name="Laforsch C."/>
            <person name="Lindquist E."/>
            <person name="Lopez J."/>
            <person name="Manak J.R."/>
            <person name="Muller J."/>
            <person name="Pangilinan J."/>
            <person name="Patwardhan R.P."/>
            <person name="Pitluck S."/>
            <person name="Pritham E.J."/>
            <person name="Rechtsteiner A."/>
            <person name="Rho M."/>
            <person name="Rogozin I.B."/>
            <person name="Sakarya O."/>
            <person name="Salamov A."/>
            <person name="Schaack S."/>
            <person name="Shapiro H."/>
            <person name="Shiga Y."/>
            <person name="Skalitzky C."/>
            <person name="Smith Z."/>
            <person name="Souvorov A."/>
            <person name="Sung W."/>
            <person name="Tang Z."/>
            <person name="Tsuchiya D."/>
            <person name="Tu H."/>
            <person name="Vos H."/>
            <person name="Wang M."/>
            <person name="Wolf Y.I."/>
            <person name="Yamagata H."/>
            <person name="Yamada T."/>
            <person name="Ye Y."/>
            <person name="Shaw J.R."/>
            <person name="Andrews J."/>
            <person name="Crease T.J."/>
            <person name="Tang H."/>
            <person name="Lucas S.M."/>
            <person name="Robertson H.M."/>
            <person name="Bork P."/>
            <person name="Koonin E.V."/>
            <person name="Zdobnov E.M."/>
            <person name="Grigoriev I.V."/>
            <person name="Lynch M."/>
            <person name="Boore J.L."/>
        </authorList>
    </citation>
    <scope>NUCLEOTIDE SEQUENCE [LARGE SCALE GENOMIC DNA]</scope>
</reference>
<dbReference type="KEGG" id="dpx:DAPPUDRAFT_318494"/>
<dbReference type="PANTHER" id="PTHR21219">
    <property type="entry name" value="FI19613P1"/>
    <property type="match status" value="1"/>
</dbReference>
<dbReference type="Proteomes" id="UP000000305">
    <property type="component" value="Unassembled WGS sequence"/>
</dbReference>
<feature type="region of interest" description="Disordered" evidence="1">
    <location>
        <begin position="448"/>
        <end position="476"/>
    </location>
</feature>
<dbReference type="HOGENOM" id="CLU_017978_0_0_1"/>
<dbReference type="OrthoDB" id="10007483at2759"/>
<feature type="region of interest" description="Disordered" evidence="1">
    <location>
        <begin position="289"/>
        <end position="319"/>
    </location>
</feature>
<dbReference type="CDD" id="cd01217">
    <property type="entry name" value="PTB_CG12581"/>
    <property type="match status" value="1"/>
</dbReference>
<dbReference type="PhylomeDB" id="E9GJ07"/>
<feature type="region of interest" description="Disordered" evidence="1">
    <location>
        <begin position="232"/>
        <end position="260"/>
    </location>
</feature>
<evidence type="ECO:0000259" key="2">
    <source>
        <dbReference type="SMART" id="SM00462"/>
    </source>
</evidence>
<dbReference type="SUPFAM" id="SSF50729">
    <property type="entry name" value="PH domain-like"/>
    <property type="match status" value="1"/>
</dbReference>
<evidence type="ECO:0000313" key="3">
    <source>
        <dbReference type="EMBL" id="EFX80565.1"/>
    </source>
</evidence>
<gene>
    <name evidence="3" type="ORF">DAPPUDRAFT_318494</name>
</gene>
<evidence type="ECO:0000313" key="4">
    <source>
        <dbReference type="Proteomes" id="UP000000305"/>
    </source>
</evidence>
<dbReference type="InterPro" id="IPR006020">
    <property type="entry name" value="PTB/PI_dom"/>
</dbReference>
<dbReference type="PANTHER" id="PTHR21219:SF3">
    <property type="entry name" value="FI19613P1"/>
    <property type="match status" value="1"/>
</dbReference>
<dbReference type="InParanoid" id="E9GJ07"/>
<dbReference type="AlphaFoldDB" id="E9GJ07"/>
<keyword evidence="4" id="KW-1185">Reference proteome</keyword>
<organism evidence="3 4">
    <name type="scientific">Daphnia pulex</name>
    <name type="common">Water flea</name>
    <dbReference type="NCBI Taxonomy" id="6669"/>
    <lineage>
        <taxon>Eukaryota</taxon>
        <taxon>Metazoa</taxon>
        <taxon>Ecdysozoa</taxon>
        <taxon>Arthropoda</taxon>
        <taxon>Crustacea</taxon>
        <taxon>Branchiopoda</taxon>
        <taxon>Diplostraca</taxon>
        <taxon>Cladocera</taxon>
        <taxon>Anomopoda</taxon>
        <taxon>Daphniidae</taxon>
        <taxon>Daphnia</taxon>
    </lineage>
</organism>
<dbReference type="OMA" id="QYHTISH"/>
<protein>
    <recommendedName>
        <fullName evidence="2">PID domain-containing protein</fullName>
    </recommendedName>
</protein>
<dbReference type="FunCoup" id="E9GJ07">
    <property type="interactions" value="4"/>
</dbReference>
<dbReference type="eggNOG" id="KOG4352">
    <property type="taxonomic scope" value="Eukaryota"/>
</dbReference>
<feature type="compositionally biased region" description="Polar residues" evidence="1">
    <location>
        <begin position="310"/>
        <end position="319"/>
    </location>
</feature>
<dbReference type="EMBL" id="GL732547">
    <property type="protein sequence ID" value="EFX80565.1"/>
    <property type="molecule type" value="Genomic_DNA"/>
</dbReference>
<accession>E9GJ07</accession>
<name>E9GJ07_DAPPU</name>
<evidence type="ECO:0000256" key="1">
    <source>
        <dbReference type="SAM" id="MobiDB-lite"/>
    </source>
</evidence>
<dbReference type="SMART" id="SM00462">
    <property type="entry name" value="PTB"/>
    <property type="match status" value="1"/>
</dbReference>
<proteinExistence type="predicted"/>
<feature type="compositionally biased region" description="Polar residues" evidence="1">
    <location>
        <begin position="21"/>
        <end position="33"/>
    </location>
</feature>